<evidence type="ECO:0000313" key="2">
    <source>
        <dbReference type="EMBL" id="KAK3267649.1"/>
    </source>
</evidence>
<name>A0AAE0L0U4_9CHLO</name>
<dbReference type="EMBL" id="LGRX02012280">
    <property type="protein sequence ID" value="KAK3267649.1"/>
    <property type="molecule type" value="Genomic_DNA"/>
</dbReference>
<sequence>MAFRDFFPYWRQQRMCAEGGKLFVVSSSDAASSVHEIFFDDNIRYDNAKIVDIRDWQQPMTAMNLNKAFQLHLVRAEPFEAIMDPSYFIRRVEELEKSYKKRHSTMTKVSNSLANGFSCFSSKLVRGKRENSVGRVLKKSAQSPSAKSLRAGEST</sequence>
<evidence type="ECO:0000256" key="1">
    <source>
        <dbReference type="SAM" id="MobiDB-lite"/>
    </source>
</evidence>
<gene>
    <name evidence="2" type="ORF">CYMTET_23807</name>
</gene>
<keyword evidence="3" id="KW-1185">Reference proteome</keyword>
<protein>
    <submittedName>
        <fullName evidence="2">Uncharacterized protein</fullName>
    </submittedName>
</protein>
<dbReference type="PANTHER" id="PTHR36960:SF1">
    <property type="entry name" value="SI:DKEY-32E6.3"/>
    <property type="match status" value="1"/>
</dbReference>
<feature type="region of interest" description="Disordered" evidence="1">
    <location>
        <begin position="128"/>
        <end position="155"/>
    </location>
</feature>
<dbReference type="Proteomes" id="UP001190700">
    <property type="component" value="Unassembled WGS sequence"/>
</dbReference>
<proteinExistence type="predicted"/>
<comment type="caution">
    <text evidence="2">The sequence shown here is derived from an EMBL/GenBank/DDBJ whole genome shotgun (WGS) entry which is preliminary data.</text>
</comment>
<evidence type="ECO:0000313" key="3">
    <source>
        <dbReference type="Proteomes" id="UP001190700"/>
    </source>
</evidence>
<dbReference type="AlphaFoldDB" id="A0AAE0L0U4"/>
<accession>A0AAE0L0U4</accession>
<reference evidence="2 3" key="1">
    <citation type="journal article" date="2015" name="Genome Biol. Evol.">
        <title>Comparative Genomics of a Bacterivorous Green Alga Reveals Evolutionary Causalities and Consequences of Phago-Mixotrophic Mode of Nutrition.</title>
        <authorList>
            <person name="Burns J.A."/>
            <person name="Paasch A."/>
            <person name="Narechania A."/>
            <person name="Kim E."/>
        </authorList>
    </citation>
    <scope>NUCLEOTIDE SEQUENCE [LARGE SCALE GENOMIC DNA]</scope>
    <source>
        <strain evidence="2 3">PLY_AMNH</strain>
    </source>
</reference>
<organism evidence="2 3">
    <name type="scientific">Cymbomonas tetramitiformis</name>
    <dbReference type="NCBI Taxonomy" id="36881"/>
    <lineage>
        <taxon>Eukaryota</taxon>
        <taxon>Viridiplantae</taxon>
        <taxon>Chlorophyta</taxon>
        <taxon>Pyramimonadophyceae</taxon>
        <taxon>Pyramimonadales</taxon>
        <taxon>Pyramimonadaceae</taxon>
        <taxon>Cymbomonas</taxon>
    </lineage>
</organism>
<dbReference type="PANTHER" id="PTHR36960">
    <property type="entry name" value="SI:DKEY-32E6.3"/>
    <property type="match status" value="1"/>
</dbReference>